<dbReference type="GO" id="GO:0016747">
    <property type="term" value="F:acyltransferase activity, transferring groups other than amino-acyl groups"/>
    <property type="evidence" value="ECO:0007669"/>
    <property type="project" value="InterPro"/>
</dbReference>
<dbReference type="PROSITE" id="PS51186">
    <property type="entry name" value="GNAT"/>
    <property type="match status" value="1"/>
</dbReference>
<dbReference type="PANTHER" id="PTHR43420">
    <property type="entry name" value="ACETYLTRANSFERASE"/>
    <property type="match status" value="1"/>
</dbReference>
<reference evidence="4 5" key="1">
    <citation type="submission" date="2015-11" db="EMBL/GenBank/DDBJ databases">
        <title>Genomic Taxonomy of the Vibrionaceae.</title>
        <authorList>
            <person name="Gomez-Gil B."/>
            <person name="Enciso-Ibarra J."/>
        </authorList>
    </citation>
    <scope>NUCLEOTIDE SEQUENCE [LARGE SCALE GENOMIC DNA]</scope>
    <source>
        <strain evidence="4 5">CAIM 912</strain>
    </source>
</reference>
<dbReference type="STRING" id="294935.ATN88_23405"/>
<accession>A0A135IBL6</accession>
<comment type="caution">
    <text evidence="4">The sequence shown here is derived from an EMBL/GenBank/DDBJ whole genome shotgun (WGS) entry which is preliminary data.</text>
</comment>
<sequence>MFTINRADMSDLDEIVKLYEKYLDFYEVDRTGKNPLAYLQERLKNDESIIYFATTDDNEFAGFTQLYPLYCSLEMKRTWLLYDLFVDEKFRKEGVGQLLLERADQLAQETDSAFIMLSTATDNVKAQHLYEKNGYEKDVDFYTYLKHLKHD</sequence>
<dbReference type="RefSeq" id="WP_067412156.1">
    <property type="nucleotide sequence ID" value="NZ_LNTY01000015.1"/>
</dbReference>
<organism evidence="4 5">
    <name type="scientific">Enterovibrio coralii</name>
    <dbReference type="NCBI Taxonomy" id="294935"/>
    <lineage>
        <taxon>Bacteria</taxon>
        <taxon>Pseudomonadati</taxon>
        <taxon>Pseudomonadota</taxon>
        <taxon>Gammaproteobacteria</taxon>
        <taxon>Vibrionales</taxon>
        <taxon>Vibrionaceae</taxon>
        <taxon>Enterovibrio</taxon>
    </lineage>
</organism>
<dbReference type="Proteomes" id="UP000070529">
    <property type="component" value="Unassembled WGS sequence"/>
</dbReference>
<dbReference type="AlphaFoldDB" id="A0A135IBL6"/>
<evidence type="ECO:0000256" key="1">
    <source>
        <dbReference type="ARBA" id="ARBA00022679"/>
    </source>
</evidence>
<feature type="domain" description="N-acetyltransferase" evidence="3">
    <location>
        <begin position="2"/>
        <end position="151"/>
    </location>
</feature>
<dbReference type="InterPro" id="IPR050680">
    <property type="entry name" value="YpeA/RimI_acetyltransf"/>
</dbReference>
<name>A0A135IBL6_9GAMM</name>
<protein>
    <submittedName>
        <fullName evidence="4">Acetyltransferase</fullName>
    </submittedName>
</protein>
<dbReference type="Gene3D" id="3.40.630.30">
    <property type="match status" value="1"/>
</dbReference>
<gene>
    <name evidence="4" type="ORF">ATN88_23405</name>
</gene>
<dbReference type="SUPFAM" id="SSF55729">
    <property type="entry name" value="Acyl-CoA N-acyltransferases (Nat)"/>
    <property type="match status" value="1"/>
</dbReference>
<dbReference type="InterPro" id="IPR000182">
    <property type="entry name" value="GNAT_dom"/>
</dbReference>
<keyword evidence="1 4" id="KW-0808">Transferase</keyword>
<keyword evidence="5" id="KW-1185">Reference proteome</keyword>
<dbReference type="InterPro" id="IPR016181">
    <property type="entry name" value="Acyl_CoA_acyltransferase"/>
</dbReference>
<keyword evidence="2" id="KW-0012">Acyltransferase</keyword>
<proteinExistence type="predicted"/>
<evidence type="ECO:0000313" key="5">
    <source>
        <dbReference type="Proteomes" id="UP000070529"/>
    </source>
</evidence>
<evidence type="ECO:0000259" key="3">
    <source>
        <dbReference type="PROSITE" id="PS51186"/>
    </source>
</evidence>
<dbReference type="EMBL" id="LNTY01000015">
    <property type="protein sequence ID" value="KXF82825.1"/>
    <property type="molecule type" value="Genomic_DNA"/>
</dbReference>
<evidence type="ECO:0000313" key="4">
    <source>
        <dbReference type="EMBL" id="KXF82825.1"/>
    </source>
</evidence>
<dbReference type="Pfam" id="PF00583">
    <property type="entry name" value="Acetyltransf_1"/>
    <property type="match status" value="1"/>
</dbReference>
<dbReference type="CDD" id="cd04301">
    <property type="entry name" value="NAT_SF"/>
    <property type="match status" value="1"/>
</dbReference>
<evidence type="ECO:0000256" key="2">
    <source>
        <dbReference type="ARBA" id="ARBA00023315"/>
    </source>
</evidence>
<dbReference type="OrthoDB" id="9792929at2"/>